<dbReference type="GO" id="GO:1990573">
    <property type="term" value="P:potassium ion import across plasma membrane"/>
    <property type="evidence" value="ECO:0007669"/>
    <property type="project" value="TreeGrafter"/>
</dbReference>
<keyword evidence="3" id="KW-0472">Membrane</keyword>
<dbReference type="GO" id="GO:0005886">
    <property type="term" value="C:plasma membrane"/>
    <property type="evidence" value="ECO:0007669"/>
    <property type="project" value="UniProtKB-SubCell"/>
</dbReference>
<keyword evidence="3" id="KW-0812">Transmembrane</keyword>
<dbReference type="GO" id="GO:1902600">
    <property type="term" value="P:proton transmembrane transport"/>
    <property type="evidence" value="ECO:0007669"/>
    <property type="project" value="TreeGrafter"/>
</dbReference>
<organism evidence="5">
    <name type="scientific">Oppiella nova</name>
    <dbReference type="NCBI Taxonomy" id="334625"/>
    <lineage>
        <taxon>Eukaryota</taxon>
        <taxon>Metazoa</taxon>
        <taxon>Ecdysozoa</taxon>
        <taxon>Arthropoda</taxon>
        <taxon>Chelicerata</taxon>
        <taxon>Arachnida</taxon>
        <taxon>Acari</taxon>
        <taxon>Acariformes</taxon>
        <taxon>Sarcoptiformes</taxon>
        <taxon>Oribatida</taxon>
        <taxon>Brachypylina</taxon>
        <taxon>Oppioidea</taxon>
        <taxon>Oppiidae</taxon>
        <taxon>Oppiella</taxon>
    </lineage>
</organism>
<dbReference type="InterPro" id="IPR006068">
    <property type="entry name" value="ATPase_P-typ_cation-transptr_C"/>
</dbReference>
<dbReference type="InterPro" id="IPR050510">
    <property type="entry name" value="Cation_transp_ATPase_P-type"/>
</dbReference>
<dbReference type="EMBL" id="CAJPVJ010005987">
    <property type="protein sequence ID" value="CAG2170025.1"/>
    <property type="molecule type" value="Genomic_DNA"/>
</dbReference>
<reference evidence="5" key="1">
    <citation type="submission" date="2020-11" db="EMBL/GenBank/DDBJ databases">
        <authorList>
            <person name="Tran Van P."/>
        </authorList>
    </citation>
    <scope>NUCLEOTIDE SEQUENCE</scope>
</reference>
<dbReference type="GO" id="GO:0036376">
    <property type="term" value="P:sodium ion export across plasma membrane"/>
    <property type="evidence" value="ECO:0007669"/>
    <property type="project" value="TreeGrafter"/>
</dbReference>
<dbReference type="SUPFAM" id="SSF81665">
    <property type="entry name" value="Calcium ATPase, transmembrane domain M"/>
    <property type="match status" value="1"/>
</dbReference>
<comment type="subcellular location">
    <subcellularLocation>
        <location evidence="1">Cell membrane</location>
        <topology evidence="1">Multi-pass membrane protein</topology>
    </subcellularLocation>
</comment>
<dbReference type="InterPro" id="IPR023298">
    <property type="entry name" value="ATPase_P-typ_TM_dom_sf"/>
</dbReference>
<feature type="domain" description="Cation-transporting P-type ATPase C-terminal" evidence="4">
    <location>
        <begin position="38"/>
        <end position="97"/>
    </location>
</feature>
<keyword evidence="3" id="KW-1133">Transmembrane helix</keyword>
<evidence type="ECO:0000256" key="3">
    <source>
        <dbReference type="SAM" id="Phobius"/>
    </source>
</evidence>
<name>A0A7R9M3G9_9ACAR</name>
<evidence type="ECO:0000259" key="4">
    <source>
        <dbReference type="Pfam" id="PF00689"/>
    </source>
</evidence>
<evidence type="ECO:0000313" key="5">
    <source>
        <dbReference type="EMBL" id="CAD7652838.1"/>
    </source>
</evidence>
<feature type="non-terminal residue" evidence="5">
    <location>
        <position position="1"/>
    </location>
</feature>
<evidence type="ECO:0000313" key="6">
    <source>
        <dbReference type="Proteomes" id="UP000728032"/>
    </source>
</evidence>
<dbReference type="EMBL" id="OC920812">
    <property type="protein sequence ID" value="CAD7652838.1"/>
    <property type="molecule type" value="Genomic_DNA"/>
</dbReference>
<gene>
    <name evidence="5" type="ORF">ONB1V03_LOCUS9497</name>
</gene>
<evidence type="ECO:0000256" key="2">
    <source>
        <dbReference type="ARBA" id="ARBA00022475"/>
    </source>
</evidence>
<dbReference type="FunFam" id="1.20.1110.10:FF:000095">
    <property type="entry name" value="Sodium/potassium-transporting ATPase subunit alpha-1"/>
    <property type="match status" value="1"/>
</dbReference>
<dbReference type="Gene3D" id="1.20.1110.10">
    <property type="entry name" value="Calcium-transporting ATPase, transmembrane domain"/>
    <property type="match status" value="2"/>
</dbReference>
<dbReference type="AlphaFoldDB" id="A0A7R9M3G9"/>
<proteinExistence type="predicted"/>
<dbReference type="OrthoDB" id="3352408at2759"/>
<dbReference type="GO" id="GO:0006883">
    <property type="term" value="P:intracellular sodium ion homeostasis"/>
    <property type="evidence" value="ECO:0007669"/>
    <property type="project" value="TreeGrafter"/>
</dbReference>
<dbReference type="Pfam" id="PF00689">
    <property type="entry name" value="Cation_ATPase_C"/>
    <property type="match status" value="1"/>
</dbReference>
<keyword evidence="6" id="KW-1185">Reference proteome</keyword>
<feature type="transmembrane region" description="Helical" evidence="3">
    <location>
        <begin position="84"/>
        <end position="100"/>
    </location>
</feature>
<dbReference type="GO" id="GO:0005391">
    <property type="term" value="F:P-type sodium:potassium-exchanging transporter activity"/>
    <property type="evidence" value="ECO:0007669"/>
    <property type="project" value="TreeGrafter"/>
</dbReference>
<dbReference type="Proteomes" id="UP000728032">
    <property type="component" value="Unassembled WGS sequence"/>
</dbReference>
<accession>A0A7R9M3G9</accession>
<keyword evidence="2" id="KW-1003">Cell membrane</keyword>
<protein>
    <recommendedName>
        <fullName evidence="4">Cation-transporting P-type ATPase C-terminal domain-containing protein</fullName>
    </recommendedName>
</protein>
<sequence>AYFVIMAEYGFKWDLLFGLRKDWDSKGVNDLEDSYGQEWTYKARKQVEYTCHTAYFVSIVVVQWADLIICKTRRNSVIQQGMRFSWWFIALPFSLLIFIYDEVRRFLIRQYPGGWVERETYY</sequence>
<dbReference type="PANTHER" id="PTHR43294:SF13">
    <property type="entry name" value="SODIUM_POTASSIUM-TRANSPORTING ATPASE SUBUNIT ALPHA"/>
    <property type="match status" value="1"/>
</dbReference>
<dbReference type="GO" id="GO:0030007">
    <property type="term" value="P:intracellular potassium ion homeostasis"/>
    <property type="evidence" value="ECO:0007669"/>
    <property type="project" value="TreeGrafter"/>
</dbReference>
<evidence type="ECO:0000256" key="1">
    <source>
        <dbReference type="ARBA" id="ARBA00004651"/>
    </source>
</evidence>
<dbReference type="PANTHER" id="PTHR43294">
    <property type="entry name" value="SODIUM/POTASSIUM-TRANSPORTING ATPASE SUBUNIT ALPHA"/>
    <property type="match status" value="1"/>
</dbReference>